<reference evidence="1 2" key="1">
    <citation type="journal article" name="Sci. Rep.">
        <title>Telomere-to-telomere assembled and centromere annotated genomes of the two main subspecies of the button mushroom Agaricus bisporus reveal especially polymorphic chromosome ends.</title>
        <authorList>
            <person name="Sonnenberg A.S.M."/>
            <person name="Sedaghat-Telgerd N."/>
            <person name="Lavrijssen B."/>
            <person name="Ohm R.A."/>
            <person name="Hendrickx P.M."/>
            <person name="Scholtmeijer K."/>
            <person name="Baars J.J.P."/>
            <person name="van Peer A."/>
        </authorList>
    </citation>
    <scope>NUCLEOTIDE SEQUENCE [LARGE SCALE GENOMIC DNA]</scope>
    <source>
        <strain evidence="1 2">H119_p4</strain>
    </source>
</reference>
<comment type="caution">
    <text evidence="1">The sequence shown here is derived from an EMBL/GenBank/DDBJ whole genome shotgun (WGS) entry which is preliminary data.</text>
</comment>
<evidence type="ECO:0000313" key="1">
    <source>
        <dbReference type="EMBL" id="KAF7784951.1"/>
    </source>
</evidence>
<sequence>MTITAGGIECHVRPVTAKVALKKMPGVFSGMGSLVHGCRASRNGSIVASFQSRRDNQRRLRRSTMGVVKLVECIVDWLRRGCGVGLLDEEELGFYPLQYPAISTNTERIN</sequence>
<dbReference type="Proteomes" id="UP000629468">
    <property type="component" value="Unassembled WGS sequence"/>
</dbReference>
<gene>
    <name evidence="1" type="ORF">Agabi119p4_1116</name>
</gene>
<accession>A0A8H7FC68</accession>
<organism evidence="1 2">
    <name type="scientific">Agaricus bisporus var. burnettii</name>
    <dbReference type="NCBI Taxonomy" id="192524"/>
    <lineage>
        <taxon>Eukaryota</taxon>
        <taxon>Fungi</taxon>
        <taxon>Dikarya</taxon>
        <taxon>Basidiomycota</taxon>
        <taxon>Agaricomycotina</taxon>
        <taxon>Agaricomycetes</taxon>
        <taxon>Agaricomycetidae</taxon>
        <taxon>Agaricales</taxon>
        <taxon>Agaricineae</taxon>
        <taxon>Agaricaceae</taxon>
        <taxon>Agaricus</taxon>
    </lineage>
</organism>
<proteinExistence type="predicted"/>
<dbReference type="AlphaFoldDB" id="A0A8H7FC68"/>
<dbReference type="EMBL" id="JABXXO010000001">
    <property type="protein sequence ID" value="KAF7784951.1"/>
    <property type="molecule type" value="Genomic_DNA"/>
</dbReference>
<name>A0A8H7FC68_AGABI</name>
<evidence type="ECO:0000313" key="2">
    <source>
        <dbReference type="Proteomes" id="UP000629468"/>
    </source>
</evidence>
<protein>
    <submittedName>
        <fullName evidence="1">Uncharacterized protein</fullName>
    </submittedName>
</protein>